<reference evidence="1 2" key="1">
    <citation type="submission" date="2018-05" db="EMBL/GenBank/DDBJ databases">
        <title>Genomic Encyclopedia of Type Strains, Phase IV (KMG-IV): sequencing the most valuable type-strain genomes for metagenomic binning, comparative biology and taxonomic classification.</title>
        <authorList>
            <person name="Goeker M."/>
        </authorList>
    </citation>
    <scope>NUCLEOTIDE SEQUENCE [LARGE SCALE GENOMIC DNA]</scope>
    <source>
        <strain evidence="1 2">DSM 19792</strain>
    </source>
</reference>
<name>A0A318J434_9BURK</name>
<dbReference type="OrthoDB" id="5142861at2"/>
<evidence type="ECO:0000313" key="1">
    <source>
        <dbReference type="EMBL" id="PXX42518.1"/>
    </source>
</evidence>
<keyword evidence="2" id="KW-1185">Reference proteome</keyword>
<sequence length="374" mass="42801">MITIHHWLQEMAICKATDLCERPFPILIPGMHPIDIEGALIRIEPKQAIPTRLGDSNPFTVSLVCYPDKVNGPEFDIFRHEAITKEFGAILSIVINRRILSPTTFPASVSGENSVTFMSMQSAADRSVDGPIPENIAPMLTSFFAKIKDMPEDICETLSAASSLHHSALQLFGQDLRSAYLLCISALEHLSRKFGNPPSDWSDWDVANKWDAFFSKNGVDSIVAQAFRDELMRDRHLRLQATFTRYIIDSLSENFWNDEYDEWLYGIDLSRQQWLAPNNYSTKKMSDFIPRDLDILYKMAKSSYKLRNDLVHNGKHISLKEVILPFTDGIDSDAPFPFFIIRRILRDIILQEINKYPESQTMPKFTAHHRTSTE</sequence>
<dbReference type="Proteomes" id="UP000247792">
    <property type="component" value="Unassembled WGS sequence"/>
</dbReference>
<accession>A0A318J434</accession>
<proteinExistence type="predicted"/>
<dbReference type="AlphaFoldDB" id="A0A318J434"/>
<evidence type="ECO:0000313" key="2">
    <source>
        <dbReference type="Proteomes" id="UP000247792"/>
    </source>
</evidence>
<dbReference type="RefSeq" id="WP_110256068.1">
    <property type="nucleotide sequence ID" value="NZ_QJKB01000005.1"/>
</dbReference>
<organism evidence="1 2">
    <name type="scientific">Undibacterium pigrum</name>
    <dbReference type="NCBI Taxonomy" id="401470"/>
    <lineage>
        <taxon>Bacteria</taxon>
        <taxon>Pseudomonadati</taxon>
        <taxon>Pseudomonadota</taxon>
        <taxon>Betaproteobacteria</taxon>
        <taxon>Burkholderiales</taxon>
        <taxon>Oxalobacteraceae</taxon>
        <taxon>Undibacterium</taxon>
    </lineage>
</organism>
<protein>
    <recommendedName>
        <fullName evidence="3">Apea-like HEPN domain-containing protein</fullName>
    </recommendedName>
</protein>
<dbReference type="EMBL" id="QJKB01000005">
    <property type="protein sequence ID" value="PXX42518.1"/>
    <property type="molecule type" value="Genomic_DNA"/>
</dbReference>
<evidence type="ECO:0008006" key="3">
    <source>
        <dbReference type="Google" id="ProtNLM"/>
    </source>
</evidence>
<gene>
    <name evidence="1" type="ORF">DFR42_105176</name>
</gene>
<comment type="caution">
    <text evidence="1">The sequence shown here is derived from an EMBL/GenBank/DDBJ whole genome shotgun (WGS) entry which is preliminary data.</text>
</comment>